<keyword evidence="1" id="KW-0472">Membrane</keyword>
<protein>
    <submittedName>
        <fullName evidence="2">Uncharacterized protein</fullName>
    </submittedName>
</protein>
<reference evidence="3" key="1">
    <citation type="submission" date="2017-04" db="EMBL/GenBank/DDBJ databases">
        <authorList>
            <person name="Varghese N."/>
            <person name="Submissions S."/>
        </authorList>
    </citation>
    <scope>NUCLEOTIDE SEQUENCE [LARGE SCALE GENOMIC DNA]</scope>
    <source>
        <strain evidence="3">B4P</strain>
    </source>
</reference>
<feature type="transmembrane region" description="Helical" evidence="1">
    <location>
        <begin position="67"/>
        <end position="87"/>
    </location>
</feature>
<name>A0A1X7E249_9HYPH</name>
<organism evidence="2 3">
    <name type="scientific">Xaviernesmea oryzae</name>
    <dbReference type="NCBI Taxonomy" id="464029"/>
    <lineage>
        <taxon>Bacteria</taxon>
        <taxon>Pseudomonadati</taxon>
        <taxon>Pseudomonadota</taxon>
        <taxon>Alphaproteobacteria</taxon>
        <taxon>Hyphomicrobiales</taxon>
        <taxon>Rhizobiaceae</taxon>
        <taxon>Rhizobium/Agrobacterium group</taxon>
        <taxon>Xaviernesmea</taxon>
    </lineage>
</organism>
<feature type="transmembrane region" description="Helical" evidence="1">
    <location>
        <begin position="164"/>
        <end position="186"/>
    </location>
</feature>
<evidence type="ECO:0000313" key="3">
    <source>
        <dbReference type="Proteomes" id="UP000192903"/>
    </source>
</evidence>
<evidence type="ECO:0000256" key="1">
    <source>
        <dbReference type="SAM" id="Phobius"/>
    </source>
</evidence>
<sequence length="212" mass="23572">MVKCDDYDRRALLEQDTRQFSIGQLRRLELMIAQLRVAITVAPLWLIYGMFRALSQVDVSSLFQPTIWLTLALVGAGVIRTALTLVARPGHTLFRQAMSLGHFREAVRASGLRSSLPKPTRLFALKLIDLALVTPAALILLIGFLAGSHHIMSLLTTDDPAPFWLMWAFAWVNALLFLSITMFGALRVVFAVRSAREDDFPTAASILSALKH</sequence>
<keyword evidence="1" id="KW-0812">Transmembrane</keyword>
<keyword evidence="3" id="KW-1185">Reference proteome</keyword>
<evidence type="ECO:0000313" key="2">
    <source>
        <dbReference type="EMBL" id="SMF25830.1"/>
    </source>
</evidence>
<proteinExistence type="predicted"/>
<feature type="transmembrane region" description="Helical" evidence="1">
    <location>
        <begin position="28"/>
        <end position="47"/>
    </location>
</feature>
<feature type="transmembrane region" description="Helical" evidence="1">
    <location>
        <begin position="123"/>
        <end position="144"/>
    </location>
</feature>
<accession>A0A1X7E249</accession>
<dbReference type="EMBL" id="FXAF01000005">
    <property type="protein sequence ID" value="SMF25830.1"/>
    <property type="molecule type" value="Genomic_DNA"/>
</dbReference>
<keyword evidence="1" id="KW-1133">Transmembrane helix</keyword>
<gene>
    <name evidence="2" type="ORF">SAMN02982989_3318</name>
</gene>
<dbReference type="Proteomes" id="UP000192903">
    <property type="component" value="Unassembled WGS sequence"/>
</dbReference>
<dbReference type="AlphaFoldDB" id="A0A1X7E249"/>